<protein>
    <submittedName>
        <fullName evidence="1">Uncharacterized protein</fullName>
    </submittedName>
</protein>
<gene>
    <name evidence="1" type="ORF">C1752_16674</name>
</gene>
<comment type="caution">
    <text evidence="1">The sequence shown here is derived from an EMBL/GenBank/DDBJ whole genome shotgun (WGS) entry which is preliminary data.</text>
</comment>
<sequence length="156" mass="17583">MQALGFCDSPSLLTLYAHRGNGTKRWFSLVDGEPVEAREAIVCYIKAIEFPEVERRNKECRKLHIKIKAHRSILIESGYNSNFSKGFLLAIASLTPEQLKQQITIEADPGKEESVLFCKIWLAGQRIFVKTESVHDWRAIAEKAIANVRAAQGVRA</sequence>
<dbReference type="Proteomes" id="UP000248857">
    <property type="component" value="Unassembled WGS sequence"/>
</dbReference>
<dbReference type="EMBL" id="PQWO01000050">
    <property type="protein sequence ID" value="PZD70210.1"/>
    <property type="molecule type" value="Genomic_DNA"/>
</dbReference>
<dbReference type="RefSeq" id="WP_146242474.1">
    <property type="nucleotide sequence ID" value="NZ_CAWNWM010000050.1"/>
</dbReference>
<proteinExistence type="predicted"/>
<accession>A0A2W1J6M1</accession>
<reference evidence="1 2" key="1">
    <citation type="journal article" date="2018" name="Sci. Rep.">
        <title>A novel species of the marine cyanobacterium Acaryochloris with a unique pigment content and lifestyle.</title>
        <authorList>
            <person name="Partensky F."/>
            <person name="Six C."/>
            <person name="Ratin M."/>
            <person name="Garczarek L."/>
            <person name="Vaulot D."/>
            <person name="Probert I."/>
            <person name="Calteau A."/>
            <person name="Gourvil P."/>
            <person name="Marie D."/>
            <person name="Grebert T."/>
            <person name="Bouchier C."/>
            <person name="Le Panse S."/>
            <person name="Gachenot M."/>
            <person name="Rodriguez F."/>
            <person name="Garrido J.L."/>
        </authorList>
    </citation>
    <scope>NUCLEOTIDE SEQUENCE [LARGE SCALE GENOMIC DNA]</scope>
    <source>
        <strain evidence="1 2">RCC1774</strain>
    </source>
</reference>
<dbReference type="AlphaFoldDB" id="A0A2W1J6M1"/>
<evidence type="ECO:0000313" key="2">
    <source>
        <dbReference type="Proteomes" id="UP000248857"/>
    </source>
</evidence>
<dbReference type="OrthoDB" id="492128at2"/>
<name>A0A2W1J6M1_9CYAN</name>
<organism evidence="1 2">
    <name type="scientific">Acaryochloris thomasi RCC1774</name>
    <dbReference type="NCBI Taxonomy" id="1764569"/>
    <lineage>
        <taxon>Bacteria</taxon>
        <taxon>Bacillati</taxon>
        <taxon>Cyanobacteriota</taxon>
        <taxon>Cyanophyceae</taxon>
        <taxon>Acaryochloridales</taxon>
        <taxon>Acaryochloridaceae</taxon>
        <taxon>Acaryochloris</taxon>
        <taxon>Acaryochloris thomasi</taxon>
    </lineage>
</organism>
<keyword evidence="2" id="KW-1185">Reference proteome</keyword>
<evidence type="ECO:0000313" key="1">
    <source>
        <dbReference type="EMBL" id="PZD70210.1"/>
    </source>
</evidence>